<dbReference type="Pfam" id="PF25597">
    <property type="entry name" value="SH3_retrovirus"/>
    <property type="match status" value="1"/>
</dbReference>
<feature type="domain" description="Integrase catalytic" evidence="6">
    <location>
        <begin position="585"/>
        <end position="756"/>
    </location>
</feature>
<keyword evidence="2" id="KW-0479">Metal-binding</keyword>
<keyword evidence="2" id="KW-0863">Zinc-finger</keyword>
<gene>
    <name evidence="7" type="ORF">KSP39_PZI013697</name>
</gene>
<accession>A0AAP0G499</accession>
<name>A0AAP0G499_9ASPA</name>
<dbReference type="SUPFAM" id="SSF56672">
    <property type="entry name" value="DNA/RNA polymerases"/>
    <property type="match status" value="1"/>
</dbReference>
<feature type="compositionally biased region" description="Gly residues" evidence="3">
    <location>
        <begin position="327"/>
        <end position="342"/>
    </location>
</feature>
<evidence type="ECO:0000313" key="8">
    <source>
        <dbReference type="Proteomes" id="UP001418222"/>
    </source>
</evidence>
<dbReference type="PROSITE" id="PS50127">
    <property type="entry name" value="UBC_2"/>
    <property type="match status" value="1"/>
</dbReference>
<dbReference type="InterPro" id="IPR013103">
    <property type="entry name" value="RVT_2"/>
</dbReference>
<evidence type="ECO:0000259" key="6">
    <source>
        <dbReference type="PROSITE" id="PS50994"/>
    </source>
</evidence>
<feature type="compositionally biased region" description="Low complexity" evidence="3">
    <location>
        <begin position="901"/>
        <end position="912"/>
    </location>
</feature>
<evidence type="ECO:0000259" key="4">
    <source>
        <dbReference type="PROSITE" id="PS50127"/>
    </source>
</evidence>
<feature type="region of interest" description="Disordered" evidence="3">
    <location>
        <begin position="280"/>
        <end position="299"/>
    </location>
</feature>
<feature type="region of interest" description="Disordered" evidence="3">
    <location>
        <begin position="321"/>
        <end position="363"/>
    </location>
</feature>
<sequence>MDKDLHTNLSSSSSSLSLIAYSDADYTGFLDDRRSTSGLCTYFGGHLITWHNKNSLWLLTHLLKPNTLHSPSGDPPRSHGQSLKITTVALDDTNYLEWSRAAQHAIRSHQLYGLIDGTIVEPSRSDPSWRKWDADNSLVVSWLLHSMSPQVYRSYMLLDSAYDIWTRARDTYSQAGSSMQVYELTRRVLELRQGTMPVAAYYSEFERLYQELDFFNTFTAACTTDAMALQKDKDRFRVHVFLMGLNMEFDAVRLHVLHREPLPSLREAFSMLLSDENRRRTLGPTTDHSALAGLSRGPPPVCSHCGKKGHLKDSCFRLHPHLAPSGRGSGTRGRSGYRGGGRSSADHIQSSAHSTEVPEATSGGLSAAELEAFRRLLRSHTDSTSASSHAAVATSGLSSAQVVSSTPSEWIIDSGAIDHMTGSASGFTSYTPLSGRDKVIAANGSLSAIAGKGTVPCSPDLSLSSVLHVPSFPRNLLSISHLTNSLHCSVTFFPDVCVFQDLATRRTLGSGRNVGGLYLLNQSSPSALSSTRSPTLDDLRRWHQRLGHPSSLYLTKLFPVFHHLLQTFVCDACEQSKHVRRRSTHLSVPSLYPFDVIHSDVWGPSRVLSLSCYKWFVTFIDCYSRTTWLYMLKKKSDVFLCFQKFHKMVVQQFGGKIRVLRSDNGGEYDDRGAFGAYLADHDIIHQTTCVHTSTQNGVAERKNRQLLEVARCLLLSMHLPKSYWGDAILTAAHLINRLPSRALSFATPLSHLEKTHIVHTSHLPPRIFGSVCFVHVHSLHRDKLDARSLWCVFVGYSSTTKGYRCYHPLTRRYYCTVDVTFHEGESYFDPRQGEMTSTSDELIDSPLPIVAPHPIPPPAPVPSIDTHPIPPPAPVPSTSAPPIIYTYSRRPTTVEQVQTEDVSPVPVPVSSPDSDDDLHIPLARLIGKKGNTNHPIANYIRYDHLSQAHQAFISSLSSIIIPKTWQEVVQIPEWKTAMEEELRALDKNKTWQLVSLPPGKRTVGSRWIYTVKQNQDGVVERYKARLVAQGYTQAQGIDYQETFAPVAKMNSIRVLFSVAASRRWELLQLDIKNAFLNGDLEEEVYMDIPPGSVIKGSKGKVCRVLKSLYGLKQSPRAWFRRFYKFMLQLGYTQSHADHTFFIKRKGVQVSILIVYVDDIIITGDHLEGITYLKEQLSKEFEVKDLGKLKYFLRIEVVRSQQGIFISQKKYTLDLLEETGMLGCAPVDTPIEANHKIYADASGEKVDASKYQRLVGRLIYLSHTRPDITYAVGVLSRHMHSPSVRHQQAAFRVLRYLKKAPGRGVLFKNGQSLEVEVFTDADWAGSQDDRKSTTGYCTFVGGNLVSWRSKKQKMVARSSAEAEYRAMAQGVCEGLWLRTLLRDIGLQGNNPIMIYCDNKAAISIAHNPVQNDRTKHVEVDRHFIKDHLDKGNICTPFVNSFDQLADVFTKGLCSDNFKDSTNKLGMINIYSQLEGERPVAEDMFHWQATIMGPQDSPYAGGVFLVNIHFPPDYPFKPPKTISKASAPEEVDDLLLNFPKGGRLEKSLASLRSGIEPAKVATKEHEFIRPIMDLVRQVQDLRLASSEV</sequence>
<dbReference type="EMBL" id="JBBWWQ010000011">
    <property type="protein sequence ID" value="KAK8936348.1"/>
    <property type="molecule type" value="Genomic_DNA"/>
</dbReference>
<dbReference type="Proteomes" id="UP001418222">
    <property type="component" value="Unassembled WGS sequence"/>
</dbReference>
<dbReference type="InterPro" id="IPR036397">
    <property type="entry name" value="RNaseH_sf"/>
</dbReference>
<dbReference type="Gene3D" id="3.30.420.10">
    <property type="entry name" value="Ribonuclease H-like superfamily/Ribonuclease H"/>
    <property type="match status" value="1"/>
</dbReference>
<keyword evidence="2" id="KW-0862">Zinc</keyword>
<evidence type="ECO:0000256" key="2">
    <source>
        <dbReference type="PROSITE-ProRule" id="PRU00047"/>
    </source>
</evidence>
<comment type="caution">
    <text evidence="7">The sequence shown here is derived from an EMBL/GenBank/DDBJ whole genome shotgun (WGS) entry which is preliminary data.</text>
</comment>
<dbReference type="GO" id="GO:0015074">
    <property type="term" value="P:DNA integration"/>
    <property type="evidence" value="ECO:0007669"/>
    <property type="project" value="InterPro"/>
</dbReference>
<proteinExistence type="predicted"/>
<evidence type="ECO:0000256" key="1">
    <source>
        <dbReference type="ARBA" id="ARBA00022750"/>
    </source>
</evidence>
<dbReference type="InterPro" id="IPR001878">
    <property type="entry name" value="Znf_CCHC"/>
</dbReference>
<evidence type="ECO:0000256" key="3">
    <source>
        <dbReference type="SAM" id="MobiDB-lite"/>
    </source>
</evidence>
<dbReference type="InterPro" id="IPR057670">
    <property type="entry name" value="SH3_retrovirus"/>
</dbReference>
<dbReference type="Pfam" id="PF14244">
    <property type="entry name" value="Retrotran_gag_3"/>
    <property type="match status" value="1"/>
</dbReference>
<feature type="domain" description="CCHC-type" evidence="5">
    <location>
        <begin position="302"/>
        <end position="315"/>
    </location>
</feature>
<keyword evidence="1" id="KW-0064">Aspartyl protease</keyword>
<dbReference type="GO" id="GO:0008270">
    <property type="term" value="F:zinc ion binding"/>
    <property type="evidence" value="ECO:0007669"/>
    <property type="project" value="UniProtKB-KW"/>
</dbReference>
<organism evidence="7 8">
    <name type="scientific">Platanthera zijinensis</name>
    <dbReference type="NCBI Taxonomy" id="2320716"/>
    <lineage>
        <taxon>Eukaryota</taxon>
        <taxon>Viridiplantae</taxon>
        <taxon>Streptophyta</taxon>
        <taxon>Embryophyta</taxon>
        <taxon>Tracheophyta</taxon>
        <taxon>Spermatophyta</taxon>
        <taxon>Magnoliopsida</taxon>
        <taxon>Liliopsida</taxon>
        <taxon>Asparagales</taxon>
        <taxon>Orchidaceae</taxon>
        <taxon>Orchidoideae</taxon>
        <taxon>Orchideae</taxon>
        <taxon>Orchidinae</taxon>
        <taxon>Platanthera</taxon>
    </lineage>
</organism>
<dbReference type="Pfam" id="PF13976">
    <property type="entry name" value="gag_pre-integrs"/>
    <property type="match status" value="1"/>
</dbReference>
<dbReference type="InterPro" id="IPR043502">
    <property type="entry name" value="DNA/RNA_pol_sf"/>
</dbReference>
<dbReference type="PROSITE" id="PS50994">
    <property type="entry name" value="INTEGRASE"/>
    <property type="match status" value="1"/>
</dbReference>
<dbReference type="InterPro" id="IPR012337">
    <property type="entry name" value="RNaseH-like_sf"/>
</dbReference>
<dbReference type="SUPFAM" id="SSF53098">
    <property type="entry name" value="Ribonuclease H-like"/>
    <property type="match status" value="1"/>
</dbReference>
<dbReference type="InterPro" id="IPR000608">
    <property type="entry name" value="UBC"/>
</dbReference>
<dbReference type="InterPro" id="IPR054722">
    <property type="entry name" value="PolX-like_BBD"/>
</dbReference>
<dbReference type="GO" id="GO:0004190">
    <property type="term" value="F:aspartic-type endopeptidase activity"/>
    <property type="evidence" value="ECO:0007669"/>
    <property type="project" value="UniProtKB-KW"/>
</dbReference>
<dbReference type="Pfam" id="PF22936">
    <property type="entry name" value="Pol_BBD"/>
    <property type="match status" value="1"/>
</dbReference>
<dbReference type="InterPro" id="IPR001584">
    <property type="entry name" value="Integrase_cat-core"/>
</dbReference>
<dbReference type="CDD" id="cd09272">
    <property type="entry name" value="RNase_HI_RT_Ty1"/>
    <property type="match status" value="1"/>
</dbReference>
<feature type="region of interest" description="Disordered" evidence="3">
    <location>
        <begin position="896"/>
        <end position="916"/>
    </location>
</feature>
<dbReference type="InterPro" id="IPR016135">
    <property type="entry name" value="UBQ-conjugating_enzyme/RWD"/>
</dbReference>
<dbReference type="Gene3D" id="3.10.110.10">
    <property type="entry name" value="Ubiquitin Conjugating Enzyme"/>
    <property type="match status" value="1"/>
</dbReference>
<dbReference type="Pfam" id="PF00179">
    <property type="entry name" value="UQ_con"/>
    <property type="match status" value="1"/>
</dbReference>
<dbReference type="PROSITE" id="PS50158">
    <property type="entry name" value="ZF_CCHC"/>
    <property type="match status" value="1"/>
</dbReference>
<dbReference type="PANTHER" id="PTHR11439:SF463">
    <property type="entry name" value="REVERSE TRANSCRIPTASE TY1_COPIA-TYPE DOMAIN-CONTAINING PROTEIN"/>
    <property type="match status" value="1"/>
</dbReference>
<reference evidence="7 8" key="1">
    <citation type="journal article" date="2022" name="Nat. Plants">
        <title>Genomes of leafy and leafless Platanthera orchids illuminate the evolution of mycoheterotrophy.</title>
        <authorList>
            <person name="Li M.H."/>
            <person name="Liu K.W."/>
            <person name="Li Z."/>
            <person name="Lu H.C."/>
            <person name="Ye Q.L."/>
            <person name="Zhang D."/>
            <person name="Wang J.Y."/>
            <person name="Li Y.F."/>
            <person name="Zhong Z.M."/>
            <person name="Liu X."/>
            <person name="Yu X."/>
            <person name="Liu D.K."/>
            <person name="Tu X.D."/>
            <person name="Liu B."/>
            <person name="Hao Y."/>
            <person name="Liao X.Y."/>
            <person name="Jiang Y.T."/>
            <person name="Sun W.H."/>
            <person name="Chen J."/>
            <person name="Chen Y.Q."/>
            <person name="Ai Y."/>
            <person name="Zhai J.W."/>
            <person name="Wu S.S."/>
            <person name="Zhou Z."/>
            <person name="Hsiao Y.Y."/>
            <person name="Wu W.L."/>
            <person name="Chen Y.Y."/>
            <person name="Lin Y.F."/>
            <person name="Hsu J.L."/>
            <person name="Li C.Y."/>
            <person name="Wang Z.W."/>
            <person name="Zhao X."/>
            <person name="Zhong W.Y."/>
            <person name="Ma X.K."/>
            <person name="Ma L."/>
            <person name="Huang J."/>
            <person name="Chen G.Z."/>
            <person name="Huang M.Z."/>
            <person name="Huang L."/>
            <person name="Peng D.H."/>
            <person name="Luo Y.B."/>
            <person name="Zou S.Q."/>
            <person name="Chen S.P."/>
            <person name="Lan S."/>
            <person name="Tsai W.C."/>
            <person name="Van de Peer Y."/>
            <person name="Liu Z.J."/>
        </authorList>
    </citation>
    <scope>NUCLEOTIDE SEQUENCE [LARGE SCALE GENOMIC DNA]</scope>
    <source>
        <strain evidence="7">Lor287</strain>
    </source>
</reference>
<feature type="domain" description="UBC core" evidence="4">
    <location>
        <begin position="1446"/>
        <end position="1586"/>
    </location>
</feature>
<dbReference type="InterPro" id="IPR025724">
    <property type="entry name" value="GAG-pre-integrase_dom"/>
</dbReference>
<evidence type="ECO:0000259" key="5">
    <source>
        <dbReference type="PROSITE" id="PS50158"/>
    </source>
</evidence>
<keyword evidence="1" id="KW-0645">Protease</keyword>
<dbReference type="InterPro" id="IPR029472">
    <property type="entry name" value="Copia-like_N"/>
</dbReference>
<dbReference type="Pfam" id="PF00665">
    <property type="entry name" value="rve"/>
    <property type="match status" value="1"/>
</dbReference>
<dbReference type="PANTHER" id="PTHR11439">
    <property type="entry name" value="GAG-POL-RELATED RETROTRANSPOSON"/>
    <property type="match status" value="1"/>
</dbReference>
<keyword evidence="8" id="KW-1185">Reference proteome</keyword>
<dbReference type="Pfam" id="PF07727">
    <property type="entry name" value="RVT_2"/>
    <property type="match status" value="1"/>
</dbReference>
<keyword evidence="1" id="KW-0378">Hydrolase</keyword>
<evidence type="ECO:0000313" key="7">
    <source>
        <dbReference type="EMBL" id="KAK8936348.1"/>
    </source>
</evidence>
<protein>
    <submittedName>
        <fullName evidence="7">Uncharacterized protein</fullName>
    </submittedName>
</protein>
<dbReference type="GO" id="GO:0003676">
    <property type="term" value="F:nucleic acid binding"/>
    <property type="evidence" value="ECO:0007669"/>
    <property type="project" value="InterPro"/>
</dbReference>
<dbReference type="SUPFAM" id="SSF54495">
    <property type="entry name" value="UBC-like"/>
    <property type="match status" value="1"/>
</dbReference>